<keyword evidence="3" id="KW-0540">Nuclease</keyword>
<keyword evidence="8" id="KW-0539">Nucleus</keyword>
<feature type="site" description="Interaction with DNA" evidence="11">
    <location>
        <position position="439"/>
    </location>
</feature>
<evidence type="ECO:0000256" key="3">
    <source>
        <dbReference type="ARBA" id="ARBA00022722"/>
    </source>
</evidence>
<dbReference type="RefSeq" id="XP_031000635.1">
    <property type="nucleotide sequence ID" value="XM_031134128.1"/>
</dbReference>
<evidence type="ECO:0008006" key="15">
    <source>
        <dbReference type="Google" id="ProtNLM"/>
    </source>
</evidence>
<feature type="active site" description="Proton donor/acceptor" evidence="9">
    <location>
        <position position="416"/>
    </location>
</feature>
<dbReference type="InParanoid" id="A0A507BJC8"/>
<dbReference type="EMBL" id="SKBQ01000105">
    <property type="protein sequence ID" value="TPX18924.1"/>
    <property type="molecule type" value="Genomic_DNA"/>
</dbReference>
<dbReference type="FunCoup" id="A0A507BJC8">
    <property type="interactions" value="442"/>
</dbReference>
<dbReference type="GeneID" id="41978849"/>
<dbReference type="FunFam" id="3.30.870.10:FF:000038">
    <property type="entry name" value="Probable tyrosyl-DNA phosphodiesterase"/>
    <property type="match status" value="1"/>
</dbReference>
<comment type="subcellular location">
    <subcellularLocation>
        <location evidence="1">Nucleus</location>
    </subcellularLocation>
</comment>
<protein>
    <recommendedName>
        <fullName evidence="15">Tyrosyl-DNA phosphodiesterase</fullName>
    </recommendedName>
</protein>
<reference evidence="13 14" key="1">
    <citation type="submission" date="2019-06" db="EMBL/GenBank/DDBJ databases">
        <title>Draft genome sequence of the filamentous fungus Phialemoniopsis curvata isolated from diesel fuel.</title>
        <authorList>
            <person name="Varaljay V.A."/>
            <person name="Lyon W.J."/>
            <person name="Crouch A.L."/>
            <person name="Drake C.E."/>
            <person name="Hollomon J.M."/>
            <person name="Nadeau L.J."/>
            <person name="Nunn H.S."/>
            <person name="Stevenson B.S."/>
            <person name="Bojanowski C.L."/>
            <person name="Crookes-Goodson W.J."/>
        </authorList>
    </citation>
    <scope>NUCLEOTIDE SEQUENCE [LARGE SCALE GENOMIC DNA]</scope>
    <source>
        <strain evidence="13 14">D216</strain>
    </source>
</reference>
<dbReference type="GO" id="GO:0004527">
    <property type="term" value="F:exonuclease activity"/>
    <property type="evidence" value="ECO:0007669"/>
    <property type="project" value="UniProtKB-KW"/>
</dbReference>
<dbReference type="SUPFAM" id="SSF56024">
    <property type="entry name" value="Phospholipase D/nuclease"/>
    <property type="match status" value="2"/>
</dbReference>
<sequence>MDQPPKRRVASGQEEEESPQPSSDRSPALRSLSHPISPPRKRARLAPEAGGQAGFSPSPNPQIIRSPVQLTRIRDLPPEANVDTVTLKDILGDPLIAECWEFNFLHDVDFLMGAFDEDVRHLVKVHIVHGFWKREDPSRAMLIEQASNYKNVELHTAFMPEMFGTHHSKMMVLLRHDDTAQVVIHTANMIPRDWRNLTQGMWRSPLLPLETGGTEKPQATSPFGSGEKFKIDLLNYLRAYDVRRPTCRSLVDQLKKHDFSAIKAALVASVPGKHSTRDDSPTRWGWAAVKQCLRSVPVQGGRSEIVVQVSSIATLGPTDNWVKKTMFGALSAGKGLPATQPTFKAVFPTADEIRRSLDGYESGGSIHTKIDSPQQVKQLAYLKPMFHHWANDAPEGGNLKRDVLLQEAGRKRAAPHIKTYVRYGEKGIDWALLTSANLSKQAWGDNENTGSGEVRIASWEIGVLVWPSLFADGARMIPTFQTDIPSADDEPGSAPIVGFRLPYNLPLQPYGANEKPWVATASYAEPDWKGQTW</sequence>
<evidence type="ECO:0000256" key="2">
    <source>
        <dbReference type="ARBA" id="ARBA00010205"/>
    </source>
</evidence>
<feature type="binding site" evidence="10">
    <location>
        <position position="169"/>
    </location>
    <ligand>
        <name>substrate</name>
    </ligand>
</feature>
<evidence type="ECO:0000256" key="10">
    <source>
        <dbReference type="PIRSR" id="PIRSR610347-2"/>
    </source>
</evidence>
<dbReference type="Gene3D" id="3.30.870.10">
    <property type="entry name" value="Endonuclease Chain A"/>
    <property type="match status" value="2"/>
</dbReference>
<evidence type="ECO:0000256" key="11">
    <source>
        <dbReference type="PIRSR" id="PIRSR610347-3"/>
    </source>
</evidence>
<dbReference type="PANTHER" id="PTHR12415:SF0">
    <property type="entry name" value="TYROSYL-DNA PHOSPHODIESTERASE 1"/>
    <property type="match status" value="1"/>
</dbReference>
<gene>
    <name evidence="13" type="ORF">E0L32_011402</name>
</gene>
<evidence type="ECO:0000256" key="12">
    <source>
        <dbReference type="SAM" id="MobiDB-lite"/>
    </source>
</evidence>
<evidence type="ECO:0000256" key="6">
    <source>
        <dbReference type="ARBA" id="ARBA00022839"/>
    </source>
</evidence>
<evidence type="ECO:0000256" key="5">
    <source>
        <dbReference type="ARBA" id="ARBA00022801"/>
    </source>
</evidence>
<organism evidence="13 14">
    <name type="scientific">Thyridium curvatum</name>
    <dbReference type="NCBI Taxonomy" id="1093900"/>
    <lineage>
        <taxon>Eukaryota</taxon>
        <taxon>Fungi</taxon>
        <taxon>Dikarya</taxon>
        <taxon>Ascomycota</taxon>
        <taxon>Pezizomycotina</taxon>
        <taxon>Sordariomycetes</taxon>
        <taxon>Sordariomycetidae</taxon>
        <taxon>Thyridiales</taxon>
        <taxon>Thyridiaceae</taxon>
        <taxon>Thyridium</taxon>
    </lineage>
</organism>
<dbReference type="GO" id="GO:0006281">
    <property type="term" value="P:DNA repair"/>
    <property type="evidence" value="ECO:0007669"/>
    <property type="project" value="UniProtKB-KW"/>
</dbReference>
<keyword evidence="7" id="KW-0234">DNA repair</keyword>
<dbReference type="PANTHER" id="PTHR12415">
    <property type="entry name" value="TYROSYL-DNA PHOSPHODIESTERASE 1"/>
    <property type="match status" value="1"/>
</dbReference>
<name>A0A507BJC8_9PEZI</name>
<dbReference type="OrthoDB" id="47785at2759"/>
<evidence type="ECO:0000256" key="4">
    <source>
        <dbReference type="ARBA" id="ARBA00022763"/>
    </source>
</evidence>
<dbReference type="GO" id="GO:0003690">
    <property type="term" value="F:double-stranded DNA binding"/>
    <property type="evidence" value="ECO:0007669"/>
    <property type="project" value="TreeGrafter"/>
</dbReference>
<keyword evidence="4" id="KW-0227">DNA damage</keyword>
<feature type="active site" description="Nucleophile" evidence="9">
    <location>
        <position position="167"/>
    </location>
</feature>
<evidence type="ECO:0000313" key="13">
    <source>
        <dbReference type="EMBL" id="TPX18924.1"/>
    </source>
</evidence>
<keyword evidence="14" id="KW-1185">Reference proteome</keyword>
<keyword evidence="6" id="KW-0269">Exonuclease</keyword>
<evidence type="ECO:0000313" key="14">
    <source>
        <dbReference type="Proteomes" id="UP000319257"/>
    </source>
</evidence>
<dbReference type="AlphaFoldDB" id="A0A507BJC8"/>
<evidence type="ECO:0000256" key="7">
    <source>
        <dbReference type="ARBA" id="ARBA00023204"/>
    </source>
</evidence>
<evidence type="ECO:0000256" key="1">
    <source>
        <dbReference type="ARBA" id="ARBA00004123"/>
    </source>
</evidence>
<dbReference type="GO" id="GO:0005634">
    <property type="term" value="C:nucleus"/>
    <property type="evidence" value="ECO:0007669"/>
    <property type="project" value="UniProtKB-SubCell"/>
</dbReference>
<comment type="similarity">
    <text evidence="2">Belongs to the tyrosyl-DNA phosphodiesterase family.</text>
</comment>
<evidence type="ECO:0000256" key="9">
    <source>
        <dbReference type="PIRSR" id="PIRSR610347-1"/>
    </source>
</evidence>
<dbReference type="InterPro" id="IPR010347">
    <property type="entry name" value="Tdp1"/>
</dbReference>
<dbReference type="STRING" id="1093900.A0A507BJC8"/>
<keyword evidence="5" id="KW-0378">Hydrolase</keyword>
<dbReference type="GO" id="GO:0003697">
    <property type="term" value="F:single-stranded DNA binding"/>
    <property type="evidence" value="ECO:0007669"/>
    <property type="project" value="TreeGrafter"/>
</dbReference>
<dbReference type="GO" id="GO:0017005">
    <property type="term" value="F:3'-tyrosyl-DNA phosphodiesterase activity"/>
    <property type="evidence" value="ECO:0007669"/>
    <property type="project" value="TreeGrafter"/>
</dbReference>
<feature type="binding site" evidence="10">
    <location>
        <position position="418"/>
    </location>
    <ligand>
        <name>substrate</name>
    </ligand>
</feature>
<feature type="region of interest" description="Disordered" evidence="12">
    <location>
        <begin position="1"/>
        <end position="63"/>
    </location>
</feature>
<accession>A0A507BJC8</accession>
<comment type="caution">
    <text evidence="13">The sequence shown here is derived from an EMBL/GenBank/DDBJ whole genome shotgun (WGS) entry which is preliminary data.</text>
</comment>
<dbReference type="Proteomes" id="UP000319257">
    <property type="component" value="Unassembled WGS sequence"/>
</dbReference>
<dbReference type="Pfam" id="PF06087">
    <property type="entry name" value="Tyr-DNA_phospho"/>
    <property type="match status" value="1"/>
</dbReference>
<evidence type="ECO:0000256" key="8">
    <source>
        <dbReference type="ARBA" id="ARBA00023242"/>
    </source>
</evidence>
<proteinExistence type="inferred from homology"/>
<dbReference type="CDD" id="cd09194">
    <property type="entry name" value="PLDc_yTdp1_1"/>
    <property type="match status" value="1"/>
</dbReference>